<evidence type="ECO:0000259" key="3">
    <source>
        <dbReference type="Pfam" id="PF00149"/>
    </source>
</evidence>
<dbReference type="Proteomes" id="UP000779507">
    <property type="component" value="Unassembled WGS sequence"/>
</dbReference>
<dbReference type="InterPro" id="IPR004843">
    <property type="entry name" value="Calcineurin-like_PHP"/>
</dbReference>
<dbReference type="EMBL" id="JABSNP010000011">
    <property type="protein sequence ID" value="NRT19742.1"/>
    <property type="molecule type" value="Genomic_DNA"/>
</dbReference>
<evidence type="ECO:0000256" key="1">
    <source>
        <dbReference type="ARBA" id="ARBA00022723"/>
    </source>
</evidence>
<name>A0ABX2FTH3_9BACT</name>
<reference evidence="4 5" key="1">
    <citation type="submission" date="2020-05" db="EMBL/GenBank/DDBJ databases">
        <title>Genomic Encyclopedia of Type Strains, Phase IV (KMG-V): Genome sequencing to study the core and pangenomes of soil and plant-associated prokaryotes.</title>
        <authorList>
            <person name="Whitman W."/>
        </authorList>
    </citation>
    <scope>NUCLEOTIDE SEQUENCE [LARGE SCALE GENOMIC DNA]</scope>
    <source>
        <strain evidence="4 5">9A</strain>
    </source>
</reference>
<gene>
    <name evidence="4" type="ORF">HNP98_002576</name>
</gene>
<dbReference type="SUPFAM" id="SSF56300">
    <property type="entry name" value="Metallo-dependent phosphatases"/>
    <property type="match status" value="1"/>
</dbReference>
<dbReference type="PANTHER" id="PTHR31302:SF31">
    <property type="entry name" value="PHOSPHODIESTERASE YAEI"/>
    <property type="match status" value="1"/>
</dbReference>
<sequence>MKLELGYSPDFEVRQVEYICAGAGSFSVLYLSDLHLTRFGGPLVARLIATVARLDPQLILLGGDYLDGPRGVPHFARLLQFLATRPHVFVVAGNHDEWFGLAKVKKMVEAHHLTWLGEQAVEISLNGRRIAVSGKGASGRAEGLAFSILCLHQPAGLPRLSAAHNLVLAGHLHGGQVVLWRSARGLYPGRLFYRWNILQARLGHCLCLVSKGLGDTLPVRYNCPKDVVLVRVNPARPATASPL</sequence>
<dbReference type="Pfam" id="PF00149">
    <property type="entry name" value="Metallophos"/>
    <property type="match status" value="1"/>
</dbReference>
<feature type="domain" description="Calcineurin-like phosphoesterase" evidence="3">
    <location>
        <begin position="27"/>
        <end position="103"/>
    </location>
</feature>
<evidence type="ECO:0000313" key="4">
    <source>
        <dbReference type="EMBL" id="NRT19742.1"/>
    </source>
</evidence>
<organism evidence="4 5">
    <name type="scientific">Hymenobacter caeli</name>
    <dbReference type="NCBI Taxonomy" id="2735894"/>
    <lineage>
        <taxon>Bacteria</taxon>
        <taxon>Pseudomonadati</taxon>
        <taxon>Bacteroidota</taxon>
        <taxon>Cytophagia</taxon>
        <taxon>Cytophagales</taxon>
        <taxon>Hymenobacteraceae</taxon>
        <taxon>Hymenobacter</taxon>
    </lineage>
</organism>
<dbReference type="RefSeq" id="WP_173810452.1">
    <property type="nucleotide sequence ID" value="NZ_JABSNP010000011.1"/>
</dbReference>
<dbReference type="InterPro" id="IPR051158">
    <property type="entry name" value="Metallophosphoesterase_sf"/>
</dbReference>
<keyword evidence="2" id="KW-0378">Hydrolase</keyword>
<keyword evidence="5" id="KW-1185">Reference proteome</keyword>
<comment type="caution">
    <text evidence="4">The sequence shown here is derived from an EMBL/GenBank/DDBJ whole genome shotgun (WGS) entry which is preliminary data.</text>
</comment>
<evidence type="ECO:0000256" key="2">
    <source>
        <dbReference type="ARBA" id="ARBA00022801"/>
    </source>
</evidence>
<evidence type="ECO:0000313" key="5">
    <source>
        <dbReference type="Proteomes" id="UP000779507"/>
    </source>
</evidence>
<protein>
    <recommendedName>
        <fullName evidence="3">Calcineurin-like phosphoesterase domain-containing protein</fullName>
    </recommendedName>
</protein>
<dbReference type="InterPro" id="IPR029052">
    <property type="entry name" value="Metallo-depent_PP-like"/>
</dbReference>
<proteinExistence type="predicted"/>
<dbReference type="Gene3D" id="3.60.21.10">
    <property type="match status" value="1"/>
</dbReference>
<accession>A0ABX2FTH3</accession>
<keyword evidence="1" id="KW-0479">Metal-binding</keyword>
<dbReference type="PANTHER" id="PTHR31302">
    <property type="entry name" value="TRANSMEMBRANE PROTEIN WITH METALLOPHOSPHOESTERASE DOMAIN-RELATED"/>
    <property type="match status" value="1"/>
</dbReference>